<evidence type="ECO:0000313" key="2">
    <source>
        <dbReference type="Proteomes" id="UP000015105"/>
    </source>
</evidence>
<reference evidence="1" key="5">
    <citation type="journal article" date="2021" name="G3 (Bethesda)">
        <title>Aegilops tauschii genome assembly Aet v5.0 features greater sequence contiguity and improved annotation.</title>
        <authorList>
            <person name="Wang L."/>
            <person name="Zhu T."/>
            <person name="Rodriguez J.C."/>
            <person name="Deal K.R."/>
            <person name="Dubcovsky J."/>
            <person name="McGuire P.E."/>
            <person name="Lux T."/>
            <person name="Spannagl M."/>
            <person name="Mayer K.F.X."/>
            <person name="Baldrich P."/>
            <person name="Meyers B.C."/>
            <person name="Huo N."/>
            <person name="Gu Y.Q."/>
            <person name="Zhou H."/>
            <person name="Devos K.M."/>
            <person name="Bennetzen J.L."/>
            <person name="Unver T."/>
            <person name="Budak H."/>
            <person name="Gulick P.J."/>
            <person name="Galiba G."/>
            <person name="Kalapos B."/>
            <person name="Nelson D.R."/>
            <person name="Li P."/>
            <person name="You F.M."/>
            <person name="Luo M.C."/>
            <person name="Dvorak J."/>
        </authorList>
    </citation>
    <scope>NUCLEOTIDE SEQUENCE [LARGE SCALE GENOMIC DNA]</scope>
    <source>
        <strain evidence="1">cv. AL8/78</strain>
    </source>
</reference>
<reference evidence="1" key="3">
    <citation type="journal article" date="2017" name="Nature">
        <title>Genome sequence of the progenitor of the wheat D genome Aegilops tauschii.</title>
        <authorList>
            <person name="Luo M.C."/>
            <person name="Gu Y.Q."/>
            <person name="Puiu D."/>
            <person name="Wang H."/>
            <person name="Twardziok S.O."/>
            <person name="Deal K.R."/>
            <person name="Huo N."/>
            <person name="Zhu T."/>
            <person name="Wang L."/>
            <person name="Wang Y."/>
            <person name="McGuire P.E."/>
            <person name="Liu S."/>
            <person name="Long H."/>
            <person name="Ramasamy R.K."/>
            <person name="Rodriguez J.C."/>
            <person name="Van S.L."/>
            <person name="Yuan L."/>
            <person name="Wang Z."/>
            <person name="Xia Z."/>
            <person name="Xiao L."/>
            <person name="Anderson O.D."/>
            <person name="Ouyang S."/>
            <person name="Liang Y."/>
            <person name="Zimin A.V."/>
            <person name="Pertea G."/>
            <person name="Qi P."/>
            <person name="Bennetzen J.L."/>
            <person name="Dai X."/>
            <person name="Dawson M.W."/>
            <person name="Muller H.G."/>
            <person name="Kugler K."/>
            <person name="Rivarola-Duarte L."/>
            <person name="Spannagl M."/>
            <person name="Mayer K.F.X."/>
            <person name="Lu F.H."/>
            <person name="Bevan M.W."/>
            <person name="Leroy P."/>
            <person name="Li P."/>
            <person name="You F.M."/>
            <person name="Sun Q."/>
            <person name="Liu Z."/>
            <person name="Lyons E."/>
            <person name="Wicker T."/>
            <person name="Salzberg S.L."/>
            <person name="Devos K.M."/>
            <person name="Dvorak J."/>
        </authorList>
    </citation>
    <scope>NUCLEOTIDE SEQUENCE [LARGE SCALE GENOMIC DNA]</scope>
    <source>
        <strain evidence="1">cv. AL8/78</strain>
    </source>
</reference>
<dbReference type="AlphaFoldDB" id="A0A453FDY2"/>
<keyword evidence="2" id="KW-1185">Reference proteome</keyword>
<reference evidence="2" key="2">
    <citation type="journal article" date="2017" name="Nat. Plants">
        <title>The Aegilops tauschii genome reveals multiple impacts of transposons.</title>
        <authorList>
            <person name="Zhao G."/>
            <person name="Zou C."/>
            <person name="Li K."/>
            <person name="Wang K."/>
            <person name="Li T."/>
            <person name="Gao L."/>
            <person name="Zhang X."/>
            <person name="Wang H."/>
            <person name="Yang Z."/>
            <person name="Liu X."/>
            <person name="Jiang W."/>
            <person name="Mao L."/>
            <person name="Kong X."/>
            <person name="Jiao Y."/>
            <person name="Jia J."/>
        </authorList>
    </citation>
    <scope>NUCLEOTIDE SEQUENCE [LARGE SCALE GENOMIC DNA]</scope>
    <source>
        <strain evidence="2">cv. AL8/78</strain>
    </source>
</reference>
<dbReference type="EnsemblPlants" id="AET3Gv20646500.3">
    <property type="protein sequence ID" value="AET3Gv20646500.3"/>
    <property type="gene ID" value="AET3Gv20646500"/>
</dbReference>
<evidence type="ECO:0000313" key="1">
    <source>
        <dbReference type="EnsemblPlants" id="AET3Gv20646500.3"/>
    </source>
</evidence>
<name>A0A453FDY2_AEGTS</name>
<organism evidence="1 2">
    <name type="scientific">Aegilops tauschii subsp. strangulata</name>
    <name type="common">Goatgrass</name>
    <dbReference type="NCBI Taxonomy" id="200361"/>
    <lineage>
        <taxon>Eukaryota</taxon>
        <taxon>Viridiplantae</taxon>
        <taxon>Streptophyta</taxon>
        <taxon>Embryophyta</taxon>
        <taxon>Tracheophyta</taxon>
        <taxon>Spermatophyta</taxon>
        <taxon>Magnoliopsida</taxon>
        <taxon>Liliopsida</taxon>
        <taxon>Poales</taxon>
        <taxon>Poaceae</taxon>
        <taxon>BOP clade</taxon>
        <taxon>Pooideae</taxon>
        <taxon>Triticodae</taxon>
        <taxon>Triticeae</taxon>
        <taxon>Triticinae</taxon>
        <taxon>Aegilops</taxon>
    </lineage>
</organism>
<dbReference type="Proteomes" id="UP000015105">
    <property type="component" value="Chromosome 3D"/>
</dbReference>
<protein>
    <submittedName>
        <fullName evidence="1">Uncharacterized protein</fullName>
    </submittedName>
</protein>
<reference evidence="1" key="4">
    <citation type="submission" date="2019-03" db="UniProtKB">
        <authorList>
            <consortium name="EnsemblPlants"/>
        </authorList>
    </citation>
    <scope>IDENTIFICATION</scope>
</reference>
<accession>A0A453FDY2</accession>
<reference evidence="2" key="1">
    <citation type="journal article" date="2014" name="Science">
        <title>Ancient hybridizations among the ancestral genomes of bread wheat.</title>
        <authorList>
            <consortium name="International Wheat Genome Sequencing Consortium,"/>
            <person name="Marcussen T."/>
            <person name="Sandve S.R."/>
            <person name="Heier L."/>
            <person name="Spannagl M."/>
            <person name="Pfeifer M."/>
            <person name="Jakobsen K.S."/>
            <person name="Wulff B.B."/>
            <person name="Steuernagel B."/>
            <person name="Mayer K.F."/>
            <person name="Olsen O.A."/>
        </authorList>
    </citation>
    <scope>NUCLEOTIDE SEQUENCE [LARGE SCALE GENOMIC DNA]</scope>
    <source>
        <strain evidence="2">cv. AL8/78</strain>
    </source>
</reference>
<dbReference type="Gramene" id="AET3Gv20646500.3">
    <property type="protein sequence ID" value="AET3Gv20646500.3"/>
    <property type="gene ID" value="AET3Gv20646500"/>
</dbReference>
<proteinExistence type="predicted"/>
<sequence length="61" mass="6942">MHAVQMATGTTICHRVTACPRPAKQKISMGRRQSTPPIWSLQMYFTSAQIYIYTRDLGRKG</sequence>